<dbReference type="PROSITE" id="PS51007">
    <property type="entry name" value="CYTC"/>
    <property type="match status" value="1"/>
</dbReference>
<dbReference type="GO" id="GO:0009055">
    <property type="term" value="F:electron transfer activity"/>
    <property type="evidence" value="ECO:0007669"/>
    <property type="project" value="InterPro"/>
</dbReference>
<protein>
    <submittedName>
        <fullName evidence="6">Diheme cytochrome c-553</fullName>
    </submittedName>
</protein>
<keyword evidence="2 4" id="KW-0479">Metal-binding</keyword>
<dbReference type="GO" id="GO:0020037">
    <property type="term" value="F:heme binding"/>
    <property type="evidence" value="ECO:0007669"/>
    <property type="project" value="InterPro"/>
</dbReference>
<dbReference type="Proteomes" id="UP000192796">
    <property type="component" value="Unassembled WGS sequence"/>
</dbReference>
<reference evidence="6 7" key="1">
    <citation type="submission" date="2016-03" db="EMBL/GenBank/DDBJ databases">
        <title>Niastella vici sp. nov., isolated from farmland soil.</title>
        <authorList>
            <person name="Chen L."/>
            <person name="Wang D."/>
            <person name="Yang S."/>
            <person name="Wang G."/>
        </authorList>
    </citation>
    <scope>NUCLEOTIDE SEQUENCE [LARGE SCALE GENOMIC DNA]</scope>
    <source>
        <strain evidence="6 7">DJ57</strain>
    </source>
</reference>
<sequence>MKKITLLMAVTVLIAVLLVFCNQPAKEDAAVLINSENISHDSLVKRGKYLVEIMGCHDCHSPKKMGPQGPYPDPDRLLSGQPADMPIAKFDTGTAKNWVLFNGMLTSAVGPWGISFSANITSDSTGIGGWTEKQFFKAIREGKYKGLDNSRPLLPPMPWPGIAKASDDDLKAVFAYLKSTKPVKNVVPQPVFNKE</sequence>
<evidence type="ECO:0000256" key="4">
    <source>
        <dbReference type="PROSITE-ProRule" id="PRU00433"/>
    </source>
</evidence>
<accession>A0A1V9G0Y5</accession>
<evidence type="ECO:0000259" key="5">
    <source>
        <dbReference type="PROSITE" id="PS51007"/>
    </source>
</evidence>
<dbReference type="InterPro" id="IPR051459">
    <property type="entry name" value="Cytochrome_c-type_DH"/>
</dbReference>
<evidence type="ECO:0000256" key="2">
    <source>
        <dbReference type="ARBA" id="ARBA00022723"/>
    </source>
</evidence>
<evidence type="ECO:0000313" key="7">
    <source>
        <dbReference type="Proteomes" id="UP000192796"/>
    </source>
</evidence>
<evidence type="ECO:0000256" key="1">
    <source>
        <dbReference type="ARBA" id="ARBA00022617"/>
    </source>
</evidence>
<keyword evidence="1 4" id="KW-0349">Heme</keyword>
<feature type="domain" description="Cytochrome c" evidence="5">
    <location>
        <begin position="42"/>
        <end position="181"/>
    </location>
</feature>
<dbReference type="PANTHER" id="PTHR35008">
    <property type="entry name" value="BLL4482 PROTEIN-RELATED"/>
    <property type="match status" value="1"/>
</dbReference>
<dbReference type="PANTHER" id="PTHR35008:SF4">
    <property type="entry name" value="BLL4482 PROTEIN"/>
    <property type="match status" value="1"/>
</dbReference>
<comment type="caution">
    <text evidence="6">The sequence shown here is derived from an EMBL/GenBank/DDBJ whole genome shotgun (WGS) entry which is preliminary data.</text>
</comment>
<evidence type="ECO:0000256" key="3">
    <source>
        <dbReference type="ARBA" id="ARBA00023004"/>
    </source>
</evidence>
<gene>
    <name evidence="6" type="ORF">A3860_19895</name>
</gene>
<dbReference type="SUPFAM" id="SSF46626">
    <property type="entry name" value="Cytochrome c"/>
    <property type="match status" value="1"/>
</dbReference>
<evidence type="ECO:0000313" key="6">
    <source>
        <dbReference type="EMBL" id="OQP64242.1"/>
    </source>
</evidence>
<dbReference type="AlphaFoldDB" id="A0A1V9G0Y5"/>
<dbReference type="OrthoDB" id="9809720at2"/>
<dbReference type="GO" id="GO:0046872">
    <property type="term" value="F:metal ion binding"/>
    <property type="evidence" value="ECO:0007669"/>
    <property type="project" value="UniProtKB-KW"/>
</dbReference>
<dbReference type="InterPro" id="IPR009056">
    <property type="entry name" value="Cyt_c-like_dom"/>
</dbReference>
<organism evidence="6 7">
    <name type="scientific">Niastella vici</name>
    <dbReference type="NCBI Taxonomy" id="1703345"/>
    <lineage>
        <taxon>Bacteria</taxon>
        <taxon>Pseudomonadati</taxon>
        <taxon>Bacteroidota</taxon>
        <taxon>Chitinophagia</taxon>
        <taxon>Chitinophagales</taxon>
        <taxon>Chitinophagaceae</taxon>
        <taxon>Niastella</taxon>
    </lineage>
</organism>
<dbReference type="RefSeq" id="WP_081146857.1">
    <property type="nucleotide sequence ID" value="NZ_LVYD01000042.1"/>
</dbReference>
<dbReference type="Gene3D" id="1.10.760.10">
    <property type="entry name" value="Cytochrome c-like domain"/>
    <property type="match status" value="1"/>
</dbReference>
<proteinExistence type="predicted"/>
<name>A0A1V9G0Y5_9BACT</name>
<dbReference type="InterPro" id="IPR036909">
    <property type="entry name" value="Cyt_c-like_dom_sf"/>
</dbReference>
<keyword evidence="7" id="KW-1185">Reference proteome</keyword>
<keyword evidence="3 4" id="KW-0408">Iron</keyword>
<dbReference type="STRING" id="1703345.A3860_19895"/>
<dbReference type="EMBL" id="LVYD01000042">
    <property type="protein sequence ID" value="OQP64242.1"/>
    <property type="molecule type" value="Genomic_DNA"/>
</dbReference>